<keyword evidence="1" id="KW-1133">Transmembrane helix</keyword>
<dbReference type="EMBL" id="CP141531">
    <property type="protein sequence ID" value="WRO06686.1"/>
    <property type="molecule type" value="Genomic_DNA"/>
</dbReference>
<feature type="transmembrane region" description="Helical" evidence="1">
    <location>
        <begin position="187"/>
        <end position="208"/>
    </location>
</feature>
<organism evidence="2 3">
    <name type="scientific">Dehalococcoides mccartyi</name>
    <dbReference type="NCBI Taxonomy" id="61435"/>
    <lineage>
        <taxon>Bacteria</taxon>
        <taxon>Bacillati</taxon>
        <taxon>Chloroflexota</taxon>
        <taxon>Dehalococcoidia</taxon>
        <taxon>Dehalococcoidales</taxon>
        <taxon>Dehalococcoidaceae</taxon>
        <taxon>Dehalococcoides</taxon>
    </lineage>
</organism>
<sequence>MNTMEVSRNDTMARAKLVSNIFHPWAVLAPVLAVAAYHATGNFIEGIGWTLAAYLPAIIFPLLYAKARATVLSRGGIQHKISRSLVRNEPKQLFIMAFLFGIPSILILHFFNGPGSLLAIMLGCTAVMFVIAMINLKYRASFHLSMVTSMLLSLYFLFGPVSLISLPLLPVIGLSRYQLGEHKPDQIAAGFLIGLVVGGSIFFGMGLAA</sequence>
<keyword evidence="1" id="KW-0812">Transmembrane</keyword>
<evidence type="ECO:0000313" key="2">
    <source>
        <dbReference type="EMBL" id="WRO06686.1"/>
    </source>
</evidence>
<dbReference type="RefSeq" id="WP_324664190.1">
    <property type="nucleotide sequence ID" value="NZ_CP141531.1"/>
</dbReference>
<feature type="transmembrane region" description="Helical" evidence="1">
    <location>
        <begin position="21"/>
        <end position="40"/>
    </location>
</feature>
<protein>
    <recommendedName>
        <fullName evidence="4">PAP2 family protein</fullName>
    </recommendedName>
</protein>
<gene>
    <name evidence="2" type="ORF">VLL09_04670</name>
</gene>
<feature type="transmembrane region" description="Helical" evidence="1">
    <location>
        <begin position="117"/>
        <end position="138"/>
    </location>
</feature>
<keyword evidence="1" id="KW-0472">Membrane</keyword>
<feature type="transmembrane region" description="Helical" evidence="1">
    <location>
        <begin position="93"/>
        <end position="111"/>
    </location>
</feature>
<proteinExistence type="predicted"/>
<feature type="transmembrane region" description="Helical" evidence="1">
    <location>
        <begin position="150"/>
        <end position="175"/>
    </location>
</feature>
<evidence type="ECO:0000256" key="1">
    <source>
        <dbReference type="SAM" id="Phobius"/>
    </source>
</evidence>
<name>A0AB38Z7X9_9CHLR</name>
<evidence type="ECO:0000313" key="3">
    <source>
        <dbReference type="Proteomes" id="UP001327986"/>
    </source>
</evidence>
<evidence type="ECO:0008006" key="4">
    <source>
        <dbReference type="Google" id="ProtNLM"/>
    </source>
</evidence>
<accession>A0AB38Z7X9</accession>
<dbReference type="AlphaFoldDB" id="A0AB38Z7X9"/>
<reference evidence="2" key="1">
    <citation type="submission" date="2023-12" db="EMBL/GenBank/DDBJ databases">
        <title>Isolation of organohalide respiring bacteria Dehalococcoides mccartyi strain GPTCE1 in groundwater collected near a chemical plant in Suzhou, China.</title>
        <authorList>
            <person name="Liu G."/>
        </authorList>
    </citation>
    <scope>NUCLEOTIDE SEQUENCE</scope>
    <source>
        <strain evidence="2">GPTCE1</strain>
    </source>
</reference>
<feature type="transmembrane region" description="Helical" evidence="1">
    <location>
        <begin position="46"/>
        <end position="65"/>
    </location>
</feature>
<dbReference type="Proteomes" id="UP001327986">
    <property type="component" value="Chromosome"/>
</dbReference>